<dbReference type="InterPro" id="IPR041588">
    <property type="entry name" value="Integrase_H2C2"/>
</dbReference>
<dbReference type="Pfam" id="PF17921">
    <property type="entry name" value="Integrase_H2C2"/>
    <property type="match status" value="1"/>
</dbReference>
<dbReference type="Proteomes" id="UP000046392">
    <property type="component" value="Unplaced"/>
</dbReference>
<proteinExistence type="predicted"/>
<reference evidence="3" key="1">
    <citation type="submission" date="2017-02" db="UniProtKB">
        <authorList>
            <consortium name="WormBaseParasite"/>
        </authorList>
    </citation>
    <scope>IDENTIFICATION</scope>
</reference>
<evidence type="ECO:0000259" key="1">
    <source>
        <dbReference type="Pfam" id="PF17921"/>
    </source>
</evidence>
<evidence type="ECO:0000313" key="3">
    <source>
        <dbReference type="WBParaSite" id="SPAL_0000721300.1"/>
    </source>
</evidence>
<keyword evidence="2" id="KW-1185">Reference proteome</keyword>
<evidence type="ECO:0000313" key="2">
    <source>
        <dbReference type="Proteomes" id="UP000046392"/>
    </source>
</evidence>
<name>A0A0N5BMS8_STREA</name>
<accession>A0A0N5BMS8</accession>
<dbReference type="Gene3D" id="1.10.340.70">
    <property type="match status" value="1"/>
</dbReference>
<dbReference type="WBParaSite" id="SPAL_0000721300.1">
    <property type="protein sequence ID" value="SPAL_0000721300.1"/>
    <property type="gene ID" value="SPAL_0000721300"/>
</dbReference>
<organism evidence="2 3">
    <name type="scientific">Strongyloides papillosus</name>
    <name type="common">Intestinal threadworm</name>
    <dbReference type="NCBI Taxonomy" id="174720"/>
    <lineage>
        <taxon>Eukaryota</taxon>
        <taxon>Metazoa</taxon>
        <taxon>Ecdysozoa</taxon>
        <taxon>Nematoda</taxon>
        <taxon>Chromadorea</taxon>
        <taxon>Rhabditida</taxon>
        <taxon>Tylenchina</taxon>
        <taxon>Panagrolaimomorpha</taxon>
        <taxon>Strongyloidoidea</taxon>
        <taxon>Strongyloididae</taxon>
        <taxon>Strongyloides</taxon>
    </lineage>
</organism>
<dbReference type="AlphaFoldDB" id="A0A0N5BMS8"/>
<feature type="domain" description="Integrase zinc-binding" evidence="1">
    <location>
        <begin position="70"/>
        <end position="124"/>
    </location>
</feature>
<protein>
    <submittedName>
        <fullName evidence="3">Integrase_H2C2 domain-containing protein</fullName>
    </submittedName>
</protein>
<sequence length="134" mass="15957">MFKTFENVQPLGLPDSLVCKNELSAYTTRFPPYKIKRFQDFYDDSEKLRTFDNGKIRTPSGVRVYISQMIREKLLQVFHEHPLIGNHLDFDKISGKFKTIFYWPSMDKLMTDVWKSCQICQFNNEQPSGWLRHI</sequence>